<dbReference type="EMBL" id="NHYE01005464">
    <property type="protein sequence ID" value="PPQ72300.1"/>
    <property type="molecule type" value="Genomic_DNA"/>
</dbReference>
<evidence type="ECO:0000256" key="5">
    <source>
        <dbReference type="ARBA" id="ARBA00022692"/>
    </source>
</evidence>
<name>A0A409W1B2_9AGAR</name>
<evidence type="ECO:0000256" key="9">
    <source>
        <dbReference type="ARBA" id="ARBA00022982"/>
    </source>
</evidence>
<dbReference type="InParanoid" id="A0A409W1B2"/>
<dbReference type="Proteomes" id="UP000284706">
    <property type="component" value="Unassembled WGS sequence"/>
</dbReference>
<dbReference type="GO" id="GO:0046872">
    <property type="term" value="F:metal ion binding"/>
    <property type="evidence" value="ECO:0007669"/>
    <property type="project" value="UniProtKB-UniRule"/>
</dbReference>
<dbReference type="InterPro" id="IPR002680">
    <property type="entry name" value="AOX"/>
</dbReference>
<dbReference type="OrthoDB" id="16906at2759"/>
<dbReference type="GO" id="GO:0098803">
    <property type="term" value="C:respiratory chain complex"/>
    <property type="evidence" value="ECO:0007669"/>
    <property type="project" value="UniProtKB-UniRule"/>
</dbReference>
<dbReference type="InterPro" id="IPR038659">
    <property type="entry name" value="AOX_sf"/>
</dbReference>
<evidence type="ECO:0000256" key="3">
    <source>
        <dbReference type="ARBA" id="ARBA00022448"/>
    </source>
</evidence>
<feature type="transmembrane region" description="Helical" evidence="18">
    <location>
        <begin position="238"/>
        <end position="261"/>
    </location>
</feature>
<keyword evidence="6 16" id="KW-0479">Metal-binding</keyword>
<evidence type="ECO:0000256" key="7">
    <source>
        <dbReference type="ARBA" id="ARBA00022792"/>
    </source>
</evidence>
<evidence type="ECO:0000256" key="12">
    <source>
        <dbReference type="ARBA" id="ARBA00023004"/>
    </source>
</evidence>
<organism evidence="19 20">
    <name type="scientific">Gymnopilus dilepis</name>
    <dbReference type="NCBI Taxonomy" id="231916"/>
    <lineage>
        <taxon>Eukaryota</taxon>
        <taxon>Fungi</taxon>
        <taxon>Dikarya</taxon>
        <taxon>Basidiomycota</taxon>
        <taxon>Agaricomycotina</taxon>
        <taxon>Agaricomycetes</taxon>
        <taxon>Agaricomycetidae</taxon>
        <taxon>Agaricales</taxon>
        <taxon>Agaricineae</taxon>
        <taxon>Hymenogastraceae</taxon>
        <taxon>Gymnopilus</taxon>
    </lineage>
</organism>
<dbReference type="FunFam" id="1.20.1260.140:FF:000002">
    <property type="entry name" value="Alternative oxidase"/>
    <property type="match status" value="1"/>
</dbReference>
<dbReference type="AlphaFoldDB" id="A0A409W1B2"/>
<dbReference type="Gene3D" id="1.20.1260.140">
    <property type="entry name" value="Alternative oxidase"/>
    <property type="match status" value="1"/>
</dbReference>
<comment type="similarity">
    <text evidence="2 16">Belongs to the alternative oxidase family.</text>
</comment>
<sequence length="399" mass="45528">MIRTSLIKSAQPVMKLRLVPGLTAQRGTLILVGSCHRDFAGARQLSTTSVSRNGELTSKLAHQEATEGHKQDIPGTSSHTPSQLTKPDAVSTVPEMVRGDWVLFHPVYSTDELKAVRVLHRETKTFPDKIAYGLVKFARTIFDWVVGYKHIDKPPAPGMTIEELRKAGYLLSEKQWLERFLFLESIAGVPGMVAATLRHLQSLRLMRRDSGWIHTCLEEAENERMHLMTFMTLRRPSMFLRLLVLGAQGVFYNLFFLSYLVSPRICHRFVGYLEEEAVTTYTRCIADLEAGKIPEWTNHPAPEIAIDYWRLPPDAKLLDVIYAVRSDESTHRFVNHSLANLNHATDVNPFALREPDMHVKGAKIEFDRSESEQYVIESHEIMQQHTQEIREMQAKENAQ</sequence>
<evidence type="ECO:0000256" key="4">
    <source>
        <dbReference type="ARBA" id="ARBA00022660"/>
    </source>
</evidence>
<keyword evidence="12 16" id="KW-0408">Iron</keyword>
<evidence type="ECO:0000256" key="18">
    <source>
        <dbReference type="SAM" id="Phobius"/>
    </source>
</evidence>
<keyword evidence="10 18" id="KW-1133">Transmembrane helix</keyword>
<keyword evidence="5 16" id="KW-0812">Transmembrane</keyword>
<feature type="compositionally biased region" description="Polar residues" evidence="17">
    <location>
        <begin position="74"/>
        <end position="85"/>
    </location>
</feature>
<keyword evidence="11 16" id="KW-0560">Oxidoreductase</keyword>
<gene>
    <name evidence="19" type="ORF">CVT26_007131</name>
</gene>
<reference evidence="19 20" key="1">
    <citation type="journal article" date="2018" name="Evol. Lett.">
        <title>Horizontal gene cluster transfer increased hallucinogenic mushroom diversity.</title>
        <authorList>
            <person name="Reynolds H.T."/>
            <person name="Vijayakumar V."/>
            <person name="Gluck-Thaler E."/>
            <person name="Korotkin H.B."/>
            <person name="Matheny P.B."/>
            <person name="Slot J.C."/>
        </authorList>
    </citation>
    <scope>NUCLEOTIDE SEQUENCE [LARGE SCALE GENOMIC DNA]</scope>
    <source>
        <strain evidence="19 20">SRW20</strain>
    </source>
</reference>
<keyword evidence="3" id="KW-0813">Transport</keyword>
<dbReference type="Pfam" id="PF01786">
    <property type="entry name" value="AOX"/>
    <property type="match status" value="1"/>
</dbReference>
<dbReference type="GO" id="GO:0010230">
    <property type="term" value="P:alternative respiration"/>
    <property type="evidence" value="ECO:0007669"/>
    <property type="project" value="TreeGrafter"/>
</dbReference>
<dbReference type="EC" id="1.-.-.-" evidence="16"/>
<accession>A0A409W1B2</accession>
<dbReference type="PANTHER" id="PTHR31803:SF3">
    <property type="entry name" value="ALTERNATIVE OXIDASE"/>
    <property type="match status" value="1"/>
</dbReference>
<evidence type="ECO:0000256" key="15">
    <source>
        <dbReference type="ARBA" id="ARBA00025285"/>
    </source>
</evidence>
<evidence type="ECO:0000313" key="20">
    <source>
        <dbReference type="Proteomes" id="UP000284706"/>
    </source>
</evidence>
<evidence type="ECO:0000256" key="10">
    <source>
        <dbReference type="ARBA" id="ARBA00022989"/>
    </source>
</evidence>
<proteinExistence type="inferred from homology"/>
<evidence type="ECO:0000256" key="16">
    <source>
        <dbReference type="RuleBase" id="RU003779"/>
    </source>
</evidence>
<evidence type="ECO:0000256" key="8">
    <source>
        <dbReference type="ARBA" id="ARBA00022946"/>
    </source>
</evidence>
<keyword evidence="7" id="KW-0999">Mitochondrion inner membrane</keyword>
<evidence type="ECO:0000256" key="17">
    <source>
        <dbReference type="SAM" id="MobiDB-lite"/>
    </source>
</evidence>
<evidence type="ECO:0000256" key="2">
    <source>
        <dbReference type="ARBA" id="ARBA00008388"/>
    </source>
</evidence>
<evidence type="ECO:0000256" key="11">
    <source>
        <dbReference type="ARBA" id="ARBA00023002"/>
    </source>
</evidence>
<dbReference type="PANTHER" id="PTHR31803">
    <property type="entry name" value="ALTERNATIVE OXIDASE"/>
    <property type="match status" value="1"/>
</dbReference>
<dbReference type="GO" id="GO:0005743">
    <property type="term" value="C:mitochondrial inner membrane"/>
    <property type="evidence" value="ECO:0007669"/>
    <property type="project" value="UniProtKB-SubCell"/>
</dbReference>
<comment type="cofactor">
    <cofactor evidence="16">
        <name>Fe cation</name>
        <dbReference type="ChEBI" id="CHEBI:24875"/>
    </cofactor>
    <text evidence="16">Binds 2 iron ions per subunit.</text>
</comment>
<keyword evidence="8" id="KW-0809">Transit peptide</keyword>
<dbReference type="STRING" id="231916.A0A409W1B2"/>
<evidence type="ECO:0000313" key="19">
    <source>
        <dbReference type="EMBL" id="PPQ72300.1"/>
    </source>
</evidence>
<evidence type="ECO:0000256" key="6">
    <source>
        <dbReference type="ARBA" id="ARBA00022723"/>
    </source>
</evidence>
<evidence type="ECO:0000256" key="13">
    <source>
        <dbReference type="ARBA" id="ARBA00023128"/>
    </source>
</evidence>
<protein>
    <recommendedName>
        <fullName evidence="16">Alternative oxidase</fullName>
        <ecNumber evidence="16">1.-.-.-</ecNumber>
    </recommendedName>
</protein>
<keyword evidence="9 16" id="KW-0249">Electron transport</keyword>
<dbReference type="GO" id="GO:0009916">
    <property type="term" value="F:alternative oxidase activity"/>
    <property type="evidence" value="ECO:0007669"/>
    <property type="project" value="UniProtKB-UniRule"/>
</dbReference>
<keyword evidence="14 16" id="KW-0472">Membrane</keyword>
<keyword evidence="20" id="KW-1185">Reference proteome</keyword>
<keyword evidence="13" id="KW-0496">Mitochondrion</keyword>
<evidence type="ECO:0000256" key="14">
    <source>
        <dbReference type="ARBA" id="ARBA00023136"/>
    </source>
</evidence>
<dbReference type="CDD" id="cd01053">
    <property type="entry name" value="AOX"/>
    <property type="match status" value="1"/>
</dbReference>
<comment type="subcellular location">
    <subcellularLocation>
        <location evidence="1">Mitochondrion inner membrane</location>
    </subcellularLocation>
</comment>
<feature type="region of interest" description="Disordered" evidence="17">
    <location>
        <begin position="64"/>
        <end position="88"/>
    </location>
</feature>
<evidence type="ECO:0000256" key="1">
    <source>
        <dbReference type="ARBA" id="ARBA00004273"/>
    </source>
</evidence>
<keyword evidence="4 16" id="KW-0679">Respiratory chain</keyword>
<comment type="caution">
    <text evidence="19">The sequence shown here is derived from an EMBL/GenBank/DDBJ whole genome shotgun (WGS) entry which is preliminary data.</text>
</comment>
<comment type="function">
    <text evidence="15">Catalyzes cyanide-resistant oxygen consumption. May increase respiration when the cytochrome respiratory pathway is restricted, or in response to low temperatures.</text>
</comment>